<dbReference type="EMBL" id="SRYB01000004">
    <property type="protein sequence ID" value="TGY80027.1"/>
    <property type="molecule type" value="Genomic_DNA"/>
</dbReference>
<evidence type="ECO:0000313" key="2">
    <source>
        <dbReference type="Proteomes" id="UP000306319"/>
    </source>
</evidence>
<keyword evidence="2" id="KW-1185">Reference proteome</keyword>
<dbReference type="Proteomes" id="UP000306319">
    <property type="component" value="Unassembled WGS sequence"/>
</dbReference>
<name>A0AC61RLL7_9BACT</name>
<sequence length="155" mass="17887">MKKRSLLMGMVLAVCGLVSLTGCVEGDDWPYSPPPGWGSDYFYDSRLDGVWMLTQANSTPVDRYDTNYLDFYGRGHGWYYYYDNGRPESEELAYFCQRSYSATTNYQINLQYESGSASTMAYWFSDGDTSLWLQWKTNSGRIVTYLYTRVGATPW</sequence>
<gene>
    <name evidence="1" type="ORF">E5331_04380</name>
</gene>
<protein>
    <submittedName>
        <fullName evidence="1">Uncharacterized protein</fullName>
    </submittedName>
</protein>
<evidence type="ECO:0000313" key="1">
    <source>
        <dbReference type="EMBL" id="TGY80027.1"/>
    </source>
</evidence>
<accession>A0AC61RLL7</accession>
<reference evidence="1" key="1">
    <citation type="submission" date="2019-04" db="EMBL/GenBank/DDBJ databases">
        <title>Microbes associate with the intestines of laboratory mice.</title>
        <authorList>
            <person name="Navarre W."/>
            <person name="Wong E."/>
            <person name="Huang K."/>
            <person name="Tropini C."/>
            <person name="Ng K."/>
            <person name="Yu B."/>
        </authorList>
    </citation>
    <scope>NUCLEOTIDE SEQUENCE</scope>
    <source>
        <strain evidence="1">NM04_E33</strain>
    </source>
</reference>
<proteinExistence type="predicted"/>
<comment type="caution">
    <text evidence="1">The sequence shown here is derived from an EMBL/GenBank/DDBJ whole genome shotgun (WGS) entry which is preliminary data.</text>
</comment>
<organism evidence="1 2">
    <name type="scientific">Lepagella muris</name>
    <dbReference type="NCBI Taxonomy" id="3032870"/>
    <lineage>
        <taxon>Bacteria</taxon>
        <taxon>Pseudomonadati</taxon>
        <taxon>Bacteroidota</taxon>
        <taxon>Bacteroidia</taxon>
        <taxon>Bacteroidales</taxon>
        <taxon>Muribaculaceae</taxon>
        <taxon>Lepagella</taxon>
    </lineage>
</organism>